<evidence type="ECO:0000256" key="4">
    <source>
        <dbReference type="ARBA" id="ARBA00023180"/>
    </source>
</evidence>
<reference evidence="10" key="4">
    <citation type="submission" date="2024-02" db="EMBL/GenBank/DDBJ databases">
        <title>Comparative genomics of Cryptococcus and Kwoniella reveals pathogenesis evolution and contrasting modes of karyotype evolution via chromosome fusion or intercentromeric recombination.</title>
        <authorList>
            <person name="Coelho M.A."/>
            <person name="David-Palma M."/>
            <person name="Shea T."/>
            <person name="Bowers K."/>
            <person name="McGinley-Smith S."/>
            <person name="Mohammad A.W."/>
            <person name="Gnirke A."/>
            <person name="Yurkov A.M."/>
            <person name="Nowrousian M."/>
            <person name="Sun S."/>
            <person name="Cuomo C.A."/>
            <person name="Heitman J."/>
        </authorList>
    </citation>
    <scope>NUCLEOTIDE SEQUENCE</scope>
    <source>
        <strain evidence="10">CBS 10118</strain>
    </source>
</reference>
<dbReference type="InterPro" id="IPR011706">
    <property type="entry name" value="Cu-oxidase_C"/>
</dbReference>
<dbReference type="PANTHER" id="PTHR11709">
    <property type="entry name" value="MULTI-COPPER OXIDASE"/>
    <property type="match status" value="1"/>
</dbReference>
<dbReference type="SUPFAM" id="SSF49503">
    <property type="entry name" value="Cupredoxins"/>
    <property type="match status" value="3"/>
</dbReference>
<feature type="domain" description="Plastocyanin-like" evidence="7">
    <location>
        <begin position="489"/>
        <end position="588"/>
    </location>
</feature>
<keyword evidence="5" id="KW-0732">Signal</keyword>
<sequence length="645" mass="73445">MLTVLSVLPFISCLLSLVQGISLPSEEYTRAPVWRSDGVFDKRNNDGYLPENKAYFEPKNLILSNDFEITNVPKRREYWFEIGTATYNPDGYTRQIYTVNGQFPGPLIEVNYGDTLVVHVHNTLETPQSIHWHGMNQNGTSFMDGVPGITQCPIPPGGSFTYEFPINNRWGTYWWHSHYSNDLQEGIYGPLIVHDPEEPVRRGQDYDEDRIIFLGDWWHDPSEVIVAGLTSLQGYRGSPITPNPDTVLINGVGETNCSSPLYPPGAACNPPPRPEIYLPVNKRVRIRLINTSSFSHLRVSIDEHELEIVEADSTPVWGPTIHEVPIAEAQRYSVIVHTDKGKSGDKFWLRVNQGTACQFQAVPQWALGVITYSDEKDGKYGTDKEGDDRTYPNTEAWPDLLGYDQPCLDLDETYPMYPRVVRDAYEDTFLTHVFSSKLGLWVLANGEQRNGFALNNISYQNLINDPILSVVEREGYFDRPYVSSVMAWENGEMDIVINNLDPIEHPFHVHGNDFQIVKRGGGQVTAEQVKEMNIKVSNPLRRDTIWIPGLSYAVLRFRTDNPGVWTLHCHIGWHLSQGKLGAIIIRPQDIQANYARPENWQDLCEGQDPTAVGPNRRDMAKTASWRFKVLKMLQRRIFRRAGDRD</sequence>
<evidence type="ECO:0000313" key="10">
    <source>
        <dbReference type="EMBL" id="WVW85336.1"/>
    </source>
</evidence>
<dbReference type="Pfam" id="PF07732">
    <property type="entry name" value="Cu-oxidase_3"/>
    <property type="match status" value="1"/>
</dbReference>
<organism evidence="9">
    <name type="scientific">Kwoniella bestiolae CBS 10118</name>
    <dbReference type="NCBI Taxonomy" id="1296100"/>
    <lineage>
        <taxon>Eukaryota</taxon>
        <taxon>Fungi</taxon>
        <taxon>Dikarya</taxon>
        <taxon>Basidiomycota</taxon>
        <taxon>Agaricomycotina</taxon>
        <taxon>Tremellomycetes</taxon>
        <taxon>Tremellales</taxon>
        <taxon>Cryptococcaceae</taxon>
        <taxon>Kwoniella</taxon>
    </lineage>
</organism>
<dbReference type="Pfam" id="PF00394">
    <property type="entry name" value="Cu-oxidase"/>
    <property type="match status" value="1"/>
</dbReference>
<dbReference type="GO" id="GO:0016491">
    <property type="term" value="F:oxidoreductase activity"/>
    <property type="evidence" value="ECO:0007669"/>
    <property type="project" value="InterPro"/>
</dbReference>
<dbReference type="KEGG" id="kbi:30211287"/>
<keyword evidence="3" id="KW-1015">Disulfide bond</keyword>
<evidence type="ECO:0000259" key="8">
    <source>
        <dbReference type="Pfam" id="PF07732"/>
    </source>
</evidence>
<dbReference type="Gene3D" id="2.60.40.420">
    <property type="entry name" value="Cupredoxins - blue copper proteins"/>
    <property type="match status" value="3"/>
</dbReference>
<dbReference type="GO" id="GO:0005507">
    <property type="term" value="F:copper ion binding"/>
    <property type="evidence" value="ECO:0007669"/>
    <property type="project" value="InterPro"/>
</dbReference>
<feature type="signal peptide" evidence="5">
    <location>
        <begin position="1"/>
        <end position="20"/>
    </location>
</feature>
<dbReference type="VEuPathDB" id="FungiDB:I302_06888"/>
<gene>
    <name evidence="9" type="ORF">I302_06888</name>
    <name evidence="10" type="ORF">I302_107374</name>
</gene>
<dbReference type="InterPro" id="IPR008972">
    <property type="entry name" value="Cupredoxin"/>
</dbReference>
<name>A0A1B9FYQ4_9TREE</name>
<evidence type="ECO:0000256" key="3">
    <source>
        <dbReference type="ARBA" id="ARBA00023157"/>
    </source>
</evidence>
<evidence type="ECO:0008006" key="12">
    <source>
        <dbReference type="Google" id="ProtNLM"/>
    </source>
</evidence>
<dbReference type="CDD" id="cd13857">
    <property type="entry name" value="CuRO_1_Diphenol_Ox"/>
    <property type="match status" value="1"/>
</dbReference>
<dbReference type="InterPro" id="IPR011707">
    <property type="entry name" value="Cu-oxidase-like_N"/>
</dbReference>
<dbReference type="EMBL" id="KI894023">
    <property type="protein sequence ID" value="OCF23902.1"/>
    <property type="molecule type" value="Genomic_DNA"/>
</dbReference>
<dbReference type="STRING" id="1296100.A0A1B9FYQ4"/>
<dbReference type="AlphaFoldDB" id="A0A1B9FYQ4"/>
<dbReference type="Proteomes" id="UP000092730">
    <property type="component" value="Chromosome 6"/>
</dbReference>
<dbReference type="RefSeq" id="XP_019044972.1">
    <property type="nucleotide sequence ID" value="XM_019193495.1"/>
</dbReference>
<dbReference type="EMBL" id="CP144546">
    <property type="protein sequence ID" value="WVW85336.1"/>
    <property type="molecule type" value="Genomic_DNA"/>
</dbReference>
<evidence type="ECO:0000256" key="5">
    <source>
        <dbReference type="SAM" id="SignalP"/>
    </source>
</evidence>
<evidence type="ECO:0000256" key="1">
    <source>
        <dbReference type="ARBA" id="ARBA00010609"/>
    </source>
</evidence>
<accession>A0A1B9FYQ4</accession>
<feature type="chain" id="PRO_5042334718" description="Diphenol oxidase" evidence="5">
    <location>
        <begin position="21"/>
        <end position="645"/>
    </location>
</feature>
<dbReference type="InterPro" id="IPR045087">
    <property type="entry name" value="Cu-oxidase_fam"/>
</dbReference>
<reference evidence="10" key="2">
    <citation type="submission" date="2013-07" db="EMBL/GenBank/DDBJ databases">
        <authorList>
            <consortium name="The Broad Institute Genome Sequencing Platform"/>
            <person name="Cuomo C."/>
            <person name="Litvintseva A."/>
            <person name="Chen Y."/>
            <person name="Heitman J."/>
            <person name="Sun S."/>
            <person name="Springer D."/>
            <person name="Dromer F."/>
            <person name="Young S.K."/>
            <person name="Zeng Q."/>
            <person name="Gargeya S."/>
            <person name="Fitzgerald M."/>
            <person name="Abouelleil A."/>
            <person name="Alvarado L."/>
            <person name="Berlin A.M."/>
            <person name="Chapman S.B."/>
            <person name="Dewar J."/>
            <person name="Goldberg J."/>
            <person name="Griggs A."/>
            <person name="Gujja S."/>
            <person name="Hansen M."/>
            <person name="Howarth C."/>
            <person name="Imamovic A."/>
            <person name="Larimer J."/>
            <person name="McCowan C."/>
            <person name="Murphy C."/>
            <person name="Pearson M."/>
            <person name="Priest M."/>
            <person name="Roberts A."/>
            <person name="Saif S."/>
            <person name="Shea T."/>
            <person name="Sykes S."/>
            <person name="Wortman J."/>
            <person name="Nusbaum C."/>
            <person name="Birren B."/>
        </authorList>
    </citation>
    <scope>NUCLEOTIDE SEQUENCE</scope>
    <source>
        <strain evidence="10">CBS 10118</strain>
    </source>
</reference>
<keyword evidence="4" id="KW-0325">Glycoprotein</keyword>
<evidence type="ECO:0000313" key="9">
    <source>
        <dbReference type="EMBL" id="OCF23902.1"/>
    </source>
</evidence>
<evidence type="ECO:0000256" key="2">
    <source>
        <dbReference type="ARBA" id="ARBA00023008"/>
    </source>
</evidence>
<protein>
    <recommendedName>
        <fullName evidence="12">Diphenol oxidase</fullName>
    </recommendedName>
</protein>
<evidence type="ECO:0000259" key="7">
    <source>
        <dbReference type="Pfam" id="PF07731"/>
    </source>
</evidence>
<keyword evidence="2" id="KW-0186">Copper</keyword>
<feature type="domain" description="Plastocyanin-like" evidence="8">
    <location>
        <begin position="83"/>
        <end position="197"/>
    </location>
</feature>
<dbReference type="GeneID" id="30211287"/>
<evidence type="ECO:0000259" key="6">
    <source>
        <dbReference type="Pfam" id="PF00394"/>
    </source>
</evidence>
<dbReference type="InterPro" id="IPR001117">
    <property type="entry name" value="Cu-oxidase_2nd"/>
</dbReference>
<reference evidence="9" key="1">
    <citation type="submission" date="2013-07" db="EMBL/GenBank/DDBJ databases">
        <title>The Genome Sequence of Cryptococcus bestiolae CBS10118.</title>
        <authorList>
            <consortium name="The Broad Institute Genome Sequencing Platform"/>
            <person name="Cuomo C."/>
            <person name="Litvintseva A."/>
            <person name="Chen Y."/>
            <person name="Heitman J."/>
            <person name="Sun S."/>
            <person name="Springer D."/>
            <person name="Dromer F."/>
            <person name="Young S.K."/>
            <person name="Zeng Q."/>
            <person name="Gargeya S."/>
            <person name="Fitzgerald M."/>
            <person name="Abouelleil A."/>
            <person name="Alvarado L."/>
            <person name="Berlin A.M."/>
            <person name="Chapman S.B."/>
            <person name="Dewar J."/>
            <person name="Goldberg J."/>
            <person name="Griggs A."/>
            <person name="Gujja S."/>
            <person name="Hansen M."/>
            <person name="Howarth C."/>
            <person name="Imamovic A."/>
            <person name="Larimer J."/>
            <person name="McCowan C."/>
            <person name="Murphy C."/>
            <person name="Pearson M."/>
            <person name="Priest M."/>
            <person name="Roberts A."/>
            <person name="Saif S."/>
            <person name="Shea T."/>
            <person name="Sykes S."/>
            <person name="Wortman J."/>
            <person name="Nusbaum C."/>
            <person name="Birren B."/>
        </authorList>
    </citation>
    <scope>NUCLEOTIDE SEQUENCE [LARGE SCALE GENOMIC DNA]</scope>
    <source>
        <strain evidence="9">CBS 10118</strain>
    </source>
</reference>
<dbReference type="Pfam" id="PF07731">
    <property type="entry name" value="Cu-oxidase_2"/>
    <property type="match status" value="1"/>
</dbReference>
<evidence type="ECO:0000313" key="11">
    <source>
        <dbReference type="Proteomes" id="UP000092730"/>
    </source>
</evidence>
<comment type="similarity">
    <text evidence="1">Belongs to the multicopper oxidase family.</text>
</comment>
<proteinExistence type="inferred from homology"/>
<dbReference type="PANTHER" id="PTHR11709:SF414">
    <property type="entry name" value="ADR239WP"/>
    <property type="match status" value="1"/>
</dbReference>
<keyword evidence="11" id="KW-1185">Reference proteome</keyword>
<feature type="domain" description="Plastocyanin-like" evidence="6">
    <location>
        <begin position="209"/>
        <end position="360"/>
    </location>
</feature>
<reference evidence="9" key="3">
    <citation type="submission" date="2014-01" db="EMBL/GenBank/DDBJ databases">
        <title>Evolution of pathogenesis and genome organization in the Tremellales.</title>
        <authorList>
            <person name="Cuomo C."/>
            <person name="Litvintseva A."/>
            <person name="Heitman J."/>
            <person name="Chen Y."/>
            <person name="Sun S."/>
            <person name="Springer D."/>
            <person name="Dromer F."/>
            <person name="Young S."/>
            <person name="Zeng Q."/>
            <person name="Chapman S."/>
            <person name="Gujja S."/>
            <person name="Saif S."/>
            <person name="Birren B."/>
        </authorList>
    </citation>
    <scope>NUCLEOTIDE SEQUENCE</scope>
    <source>
        <strain evidence="9">CBS 10118</strain>
    </source>
</reference>
<dbReference type="OrthoDB" id="2121828at2759"/>